<dbReference type="Proteomes" id="UP000178946">
    <property type="component" value="Unassembled WGS sequence"/>
</dbReference>
<proteinExistence type="inferred from homology"/>
<evidence type="ECO:0000256" key="6">
    <source>
        <dbReference type="ARBA" id="ARBA00022741"/>
    </source>
</evidence>
<name>A0A1F8DSW2_9BACT</name>
<dbReference type="STRING" id="1802557.A3A20_02125"/>
<feature type="short sequence motif" description="'HIGH' region" evidence="10">
    <location>
        <begin position="23"/>
        <end position="33"/>
    </location>
</feature>
<comment type="caution">
    <text evidence="10">Lacks conserved residue(s) required for the propagation of feature annotation.</text>
</comment>
<reference evidence="13 14" key="1">
    <citation type="journal article" date="2016" name="Nat. Commun.">
        <title>Thousands of microbial genomes shed light on interconnected biogeochemical processes in an aquifer system.</title>
        <authorList>
            <person name="Anantharaman K."/>
            <person name="Brown C.T."/>
            <person name="Hug L.A."/>
            <person name="Sharon I."/>
            <person name="Castelle C.J."/>
            <person name="Probst A.J."/>
            <person name="Thomas B.C."/>
            <person name="Singh A."/>
            <person name="Wilkins M.J."/>
            <person name="Karaoz U."/>
            <person name="Brodie E.L."/>
            <person name="Williams K.H."/>
            <person name="Hubbard S.S."/>
            <person name="Banfield J.F."/>
        </authorList>
    </citation>
    <scope>NUCLEOTIDE SEQUENCE [LARGE SCALE GENOMIC DNA]</scope>
</reference>
<evidence type="ECO:0000256" key="9">
    <source>
        <dbReference type="ARBA" id="ARBA00023146"/>
    </source>
</evidence>
<dbReference type="SUPFAM" id="SSF48163">
    <property type="entry name" value="An anticodon-binding domain of class I aminoacyl-tRNA synthetases"/>
    <property type="match status" value="1"/>
</dbReference>
<evidence type="ECO:0000256" key="4">
    <source>
        <dbReference type="ARBA" id="ARBA00022490"/>
    </source>
</evidence>
<dbReference type="PROSITE" id="PS00178">
    <property type="entry name" value="AA_TRNA_LIGASE_I"/>
    <property type="match status" value="1"/>
</dbReference>
<keyword evidence="6 10" id="KW-0547">Nucleotide-binding</keyword>
<dbReference type="GO" id="GO:0000049">
    <property type="term" value="F:tRNA binding"/>
    <property type="evidence" value="ECO:0007669"/>
    <property type="project" value="InterPro"/>
</dbReference>
<keyword evidence="9 10" id="KW-0030">Aminoacyl-tRNA synthetase</keyword>
<dbReference type="InterPro" id="IPR001412">
    <property type="entry name" value="aa-tRNA-synth_I_CS"/>
</dbReference>
<dbReference type="PANTHER" id="PTHR43311:SF2">
    <property type="entry name" value="GLUTAMATE--TRNA LIGASE, MITOCHONDRIAL-RELATED"/>
    <property type="match status" value="1"/>
</dbReference>
<feature type="domain" description="Glutamyl/glutaminyl-tRNA synthetase class Ib catalytic" evidence="11">
    <location>
        <begin position="17"/>
        <end position="334"/>
    </location>
</feature>
<dbReference type="GO" id="GO:0004818">
    <property type="term" value="F:glutamate-tRNA ligase activity"/>
    <property type="evidence" value="ECO:0007669"/>
    <property type="project" value="UniProtKB-UniRule"/>
</dbReference>
<dbReference type="Gene3D" id="1.10.10.350">
    <property type="match status" value="1"/>
</dbReference>
<dbReference type="PANTHER" id="PTHR43311">
    <property type="entry name" value="GLUTAMATE--TRNA LIGASE"/>
    <property type="match status" value="1"/>
</dbReference>
<dbReference type="GO" id="GO:0008270">
    <property type="term" value="F:zinc ion binding"/>
    <property type="evidence" value="ECO:0007669"/>
    <property type="project" value="InterPro"/>
</dbReference>
<evidence type="ECO:0000256" key="2">
    <source>
        <dbReference type="ARBA" id="ARBA00007894"/>
    </source>
</evidence>
<dbReference type="Pfam" id="PF19269">
    <property type="entry name" value="Anticodon_2"/>
    <property type="match status" value="1"/>
</dbReference>
<accession>A0A1F8DSW2</accession>
<evidence type="ECO:0000256" key="7">
    <source>
        <dbReference type="ARBA" id="ARBA00022840"/>
    </source>
</evidence>
<evidence type="ECO:0000256" key="3">
    <source>
        <dbReference type="ARBA" id="ARBA00011245"/>
    </source>
</evidence>
<protein>
    <recommendedName>
        <fullName evidence="10">Glutamate--tRNA ligase</fullName>
        <ecNumber evidence="10">6.1.1.17</ecNumber>
    </recommendedName>
    <alternativeName>
        <fullName evidence="10">Glutamyl-tRNA synthetase</fullName>
        <shortName evidence="10">GluRS</shortName>
    </alternativeName>
</protein>
<dbReference type="InterPro" id="IPR014729">
    <property type="entry name" value="Rossmann-like_a/b/a_fold"/>
</dbReference>
<comment type="caution">
    <text evidence="13">The sequence shown here is derived from an EMBL/GenBank/DDBJ whole genome shotgun (WGS) entry which is preliminary data.</text>
</comment>
<comment type="catalytic activity">
    <reaction evidence="10">
        <text>tRNA(Glu) + L-glutamate + ATP = L-glutamyl-tRNA(Glu) + AMP + diphosphate</text>
        <dbReference type="Rhea" id="RHEA:23540"/>
        <dbReference type="Rhea" id="RHEA-COMP:9663"/>
        <dbReference type="Rhea" id="RHEA-COMP:9680"/>
        <dbReference type="ChEBI" id="CHEBI:29985"/>
        <dbReference type="ChEBI" id="CHEBI:30616"/>
        <dbReference type="ChEBI" id="CHEBI:33019"/>
        <dbReference type="ChEBI" id="CHEBI:78442"/>
        <dbReference type="ChEBI" id="CHEBI:78520"/>
        <dbReference type="ChEBI" id="CHEBI:456215"/>
        <dbReference type="EC" id="6.1.1.17"/>
    </reaction>
</comment>
<dbReference type="PRINTS" id="PR00987">
    <property type="entry name" value="TRNASYNTHGLU"/>
</dbReference>
<dbReference type="InterPro" id="IPR000924">
    <property type="entry name" value="Glu/Gln-tRNA-synth"/>
</dbReference>
<dbReference type="NCBIfam" id="TIGR00464">
    <property type="entry name" value="gltX_bact"/>
    <property type="match status" value="1"/>
</dbReference>
<dbReference type="Gene3D" id="3.40.50.620">
    <property type="entry name" value="HUPs"/>
    <property type="match status" value="1"/>
</dbReference>
<dbReference type="InterPro" id="IPR033910">
    <property type="entry name" value="GluRS_core"/>
</dbReference>
<dbReference type="InterPro" id="IPR045462">
    <property type="entry name" value="aa-tRNA-synth_I_cd-bd"/>
</dbReference>
<dbReference type="InterPro" id="IPR020751">
    <property type="entry name" value="aa-tRNA-synth_I_codon-bd_sub2"/>
</dbReference>
<sequence length="487" mass="55846">MSSDSISKPAAPIGRRIRVRIAPSPTGPLHLGTARTALFNWLFARKHGGAFIVRIEDTDLERSDPKYEKDILEGFKWLGLDWDEEVYRQSERLALYEKYITELLDKKLAYYCFCSKEQLEEERQALLAQGYPPKYSGRCRQISADEAAKRARKGEASIIRFKVPETKITFTDIIRGKITFDSSLIGDTVIAKNTRAPLYNFAVVVDDYEMKISHVIRGEDHIANTPKQILMQEALGFERPQYAHLPLILSPDRSKLSKRYLETSLSDYRKEGYLLEAMINFMVLLGWHPAPEKDEATGRIFEPEIFSKNGLIKSFDLKRAQKQGAIFNIEKLEWLNSQHIKSLDNSELAKRLEEFLPRDWPKEKVAAALVVEKERMKKLSDFVELAGFFFKLPDYEAQLLIWKEMSAAQILENLEELKSIFRAYEALNIEDVIMKLADSRGRGGVLWPLRVALSGKQASPGPFDIIKVLGREEALERIKIAIKKLES</sequence>
<dbReference type="GO" id="GO:0005829">
    <property type="term" value="C:cytosol"/>
    <property type="evidence" value="ECO:0007669"/>
    <property type="project" value="TreeGrafter"/>
</dbReference>
<evidence type="ECO:0000313" key="14">
    <source>
        <dbReference type="Proteomes" id="UP000178946"/>
    </source>
</evidence>
<evidence type="ECO:0000259" key="12">
    <source>
        <dbReference type="Pfam" id="PF19269"/>
    </source>
</evidence>
<evidence type="ECO:0000259" key="11">
    <source>
        <dbReference type="Pfam" id="PF00749"/>
    </source>
</evidence>
<dbReference type="CDD" id="cd00808">
    <property type="entry name" value="GluRS_core"/>
    <property type="match status" value="1"/>
</dbReference>
<dbReference type="InterPro" id="IPR004527">
    <property type="entry name" value="Glu-tRNA-ligase_bac/mito"/>
</dbReference>
<comment type="subcellular location">
    <subcellularLocation>
        <location evidence="1 10">Cytoplasm</location>
    </subcellularLocation>
</comment>
<dbReference type="SUPFAM" id="SSF52374">
    <property type="entry name" value="Nucleotidylyl transferase"/>
    <property type="match status" value="1"/>
</dbReference>
<dbReference type="FunFam" id="3.40.50.620:FF:000007">
    <property type="entry name" value="Glutamate--tRNA ligase"/>
    <property type="match status" value="1"/>
</dbReference>
<evidence type="ECO:0000313" key="13">
    <source>
        <dbReference type="EMBL" id="OGM91710.1"/>
    </source>
</evidence>
<organism evidence="13 14">
    <name type="scientific">Candidatus Wolfebacteria bacterium RIFCSPLOWO2_01_FULL_45_19</name>
    <dbReference type="NCBI Taxonomy" id="1802557"/>
    <lineage>
        <taxon>Bacteria</taxon>
        <taxon>Candidatus Wolfeibacteriota</taxon>
    </lineage>
</organism>
<feature type="domain" description="Aminoacyl-tRNA synthetase class I anticodon-binding" evidence="12">
    <location>
        <begin position="347"/>
        <end position="482"/>
    </location>
</feature>
<dbReference type="InterPro" id="IPR008925">
    <property type="entry name" value="aa_tRNA-synth_I_cd-bd_sf"/>
</dbReference>
<comment type="function">
    <text evidence="10">Catalyzes the attachment of glutamate to tRNA(Glu) in a two-step reaction: glutamate is first activated by ATP to form Glu-AMP and then transferred to the acceptor end of tRNA(Glu).</text>
</comment>
<dbReference type="GO" id="GO:0005524">
    <property type="term" value="F:ATP binding"/>
    <property type="evidence" value="ECO:0007669"/>
    <property type="project" value="UniProtKB-UniRule"/>
</dbReference>
<comment type="subunit">
    <text evidence="3 10">Monomer.</text>
</comment>
<feature type="short sequence motif" description="'KMSKS' region" evidence="10">
    <location>
        <begin position="255"/>
        <end position="259"/>
    </location>
</feature>
<dbReference type="EC" id="6.1.1.17" evidence="10"/>
<comment type="similarity">
    <text evidence="2 10">Belongs to the class-I aminoacyl-tRNA synthetase family. Glutamate--tRNA ligase type 1 subfamily.</text>
</comment>
<evidence type="ECO:0000256" key="8">
    <source>
        <dbReference type="ARBA" id="ARBA00022917"/>
    </source>
</evidence>
<keyword evidence="7 10" id="KW-0067">ATP-binding</keyword>
<feature type="binding site" evidence="10">
    <location>
        <position position="258"/>
    </location>
    <ligand>
        <name>ATP</name>
        <dbReference type="ChEBI" id="CHEBI:30616"/>
    </ligand>
</feature>
<dbReference type="InterPro" id="IPR020058">
    <property type="entry name" value="Glu/Gln-tRNA-synth_Ib_cat-dom"/>
</dbReference>
<evidence type="ECO:0000256" key="5">
    <source>
        <dbReference type="ARBA" id="ARBA00022598"/>
    </source>
</evidence>
<dbReference type="AlphaFoldDB" id="A0A1F8DSW2"/>
<keyword evidence="8 10" id="KW-0648">Protein biosynthesis</keyword>
<evidence type="ECO:0000256" key="10">
    <source>
        <dbReference type="HAMAP-Rule" id="MF_00022"/>
    </source>
</evidence>
<keyword evidence="5 10" id="KW-0436">Ligase</keyword>
<dbReference type="Pfam" id="PF00749">
    <property type="entry name" value="tRNA-synt_1c"/>
    <property type="match status" value="1"/>
</dbReference>
<keyword evidence="4 10" id="KW-0963">Cytoplasm</keyword>
<dbReference type="GO" id="GO:0006424">
    <property type="term" value="P:glutamyl-tRNA aminoacylation"/>
    <property type="evidence" value="ECO:0007669"/>
    <property type="project" value="UniProtKB-UniRule"/>
</dbReference>
<evidence type="ECO:0000256" key="1">
    <source>
        <dbReference type="ARBA" id="ARBA00004496"/>
    </source>
</evidence>
<dbReference type="EMBL" id="MGIR01000001">
    <property type="protein sequence ID" value="OGM91710.1"/>
    <property type="molecule type" value="Genomic_DNA"/>
</dbReference>
<gene>
    <name evidence="10" type="primary">gltX</name>
    <name evidence="13" type="ORF">A3A20_02125</name>
</gene>
<dbReference type="InterPro" id="IPR049940">
    <property type="entry name" value="GluQ/Sye"/>
</dbReference>
<dbReference type="HAMAP" id="MF_00022">
    <property type="entry name" value="Glu_tRNA_synth_type1"/>
    <property type="match status" value="1"/>
</dbReference>